<dbReference type="PROSITE" id="PS50011">
    <property type="entry name" value="PROTEIN_KINASE_DOM"/>
    <property type="match status" value="1"/>
</dbReference>
<evidence type="ECO:0000256" key="1">
    <source>
        <dbReference type="SAM" id="MobiDB-lite"/>
    </source>
</evidence>
<gene>
    <name evidence="3" type="ORF">Hypma_001985</name>
</gene>
<dbReference type="Proteomes" id="UP000076154">
    <property type="component" value="Unassembled WGS sequence"/>
</dbReference>
<evidence type="ECO:0000259" key="2">
    <source>
        <dbReference type="PROSITE" id="PS50011"/>
    </source>
</evidence>
<dbReference type="AlphaFoldDB" id="A0A369J9N2"/>
<dbReference type="GO" id="GO:0004672">
    <property type="term" value="F:protein kinase activity"/>
    <property type="evidence" value="ECO:0007669"/>
    <property type="project" value="InterPro"/>
</dbReference>
<dbReference type="InterPro" id="IPR011009">
    <property type="entry name" value="Kinase-like_dom_sf"/>
</dbReference>
<dbReference type="EMBL" id="LUEZ02000113">
    <property type="protein sequence ID" value="RDB17155.1"/>
    <property type="molecule type" value="Genomic_DNA"/>
</dbReference>
<dbReference type="InterPro" id="IPR000719">
    <property type="entry name" value="Prot_kinase_dom"/>
</dbReference>
<evidence type="ECO:0000313" key="3">
    <source>
        <dbReference type="EMBL" id="RDB17155.1"/>
    </source>
</evidence>
<feature type="region of interest" description="Disordered" evidence="1">
    <location>
        <begin position="1"/>
        <end position="36"/>
    </location>
</feature>
<feature type="compositionally biased region" description="Basic and acidic residues" evidence="1">
    <location>
        <begin position="1"/>
        <end position="11"/>
    </location>
</feature>
<keyword evidence="4" id="KW-1185">Reference proteome</keyword>
<protein>
    <recommendedName>
        <fullName evidence="2">Protein kinase domain-containing protein</fullName>
    </recommendedName>
</protein>
<dbReference type="SMART" id="SM00220">
    <property type="entry name" value="S_TKc"/>
    <property type="match status" value="1"/>
</dbReference>
<dbReference type="InParanoid" id="A0A369J9N2"/>
<dbReference type="SUPFAM" id="SSF56112">
    <property type="entry name" value="Protein kinase-like (PK-like)"/>
    <property type="match status" value="1"/>
</dbReference>
<comment type="caution">
    <text evidence="3">The sequence shown here is derived from an EMBL/GenBank/DDBJ whole genome shotgun (WGS) entry which is preliminary data.</text>
</comment>
<name>A0A369J9N2_HYPMA</name>
<accession>A0A369J9N2</accession>
<dbReference type="OrthoDB" id="5987198at2759"/>
<dbReference type="Gene3D" id="1.10.510.10">
    <property type="entry name" value="Transferase(Phosphotransferase) domain 1"/>
    <property type="match status" value="1"/>
</dbReference>
<sequence>MGSLRQIHEENAWSANSHVDPTHSSPTPPDPADQLDPQELKWRDRYIFLRERGYELRPRYRPGWTPSWIGTSLERWKCEDAVDAVYPMLLDARSVKDGRQLCIKMITKKSDEIDIARYLSPTIPNQPSDSKNHSVPILDFFQDPMSPDINYIVMPLLRQFNDPEFLFVGEIIDFVTQLLEGMEFMHRKLVAHADLTSVNIMMDALPILPRGWHFLLPSFAPNGKDILRPRARIDHPVRYYIIDYDCSVRFLPGQSPIIRGLGGRDDDPPELVGREPFDHFKLDVFTLGNVFLKEFRQKYLGLEFLDTLIHFMMTADFHERPTAVVALQHWYKIKSRLNVSVARWRLRKPNETMGIKVIHTLEAAMDGIVNLKSLFDGDEIKTWSNA</sequence>
<dbReference type="STRING" id="39966.A0A369J9N2"/>
<proteinExistence type="predicted"/>
<evidence type="ECO:0000313" key="4">
    <source>
        <dbReference type="Proteomes" id="UP000076154"/>
    </source>
</evidence>
<reference evidence="3" key="1">
    <citation type="submission" date="2018-04" db="EMBL/GenBank/DDBJ databases">
        <title>Whole genome sequencing of Hypsizygus marmoreus.</title>
        <authorList>
            <person name="Choi I.-G."/>
            <person name="Min B."/>
            <person name="Kim J.-G."/>
            <person name="Kim S."/>
            <person name="Oh Y.-L."/>
            <person name="Kong W.-S."/>
            <person name="Park H."/>
            <person name="Jeong J."/>
            <person name="Song E.-S."/>
        </authorList>
    </citation>
    <scope>NUCLEOTIDE SEQUENCE [LARGE SCALE GENOMIC DNA]</scope>
    <source>
        <strain evidence="3">51987-8</strain>
    </source>
</reference>
<organism evidence="3 4">
    <name type="scientific">Hypsizygus marmoreus</name>
    <name type="common">White beech mushroom</name>
    <name type="synonym">Agaricus marmoreus</name>
    <dbReference type="NCBI Taxonomy" id="39966"/>
    <lineage>
        <taxon>Eukaryota</taxon>
        <taxon>Fungi</taxon>
        <taxon>Dikarya</taxon>
        <taxon>Basidiomycota</taxon>
        <taxon>Agaricomycotina</taxon>
        <taxon>Agaricomycetes</taxon>
        <taxon>Agaricomycetidae</taxon>
        <taxon>Agaricales</taxon>
        <taxon>Tricholomatineae</taxon>
        <taxon>Lyophyllaceae</taxon>
        <taxon>Hypsizygus</taxon>
    </lineage>
</organism>
<dbReference type="GO" id="GO:0005524">
    <property type="term" value="F:ATP binding"/>
    <property type="evidence" value="ECO:0007669"/>
    <property type="project" value="InterPro"/>
</dbReference>
<feature type="domain" description="Protein kinase" evidence="2">
    <location>
        <begin position="71"/>
        <end position="386"/>
    </location>
</feature>